<dbReference type="PANTHER" id="PTHR34427">
    <property type="entry name" value="DUF4283 DOMAIN PROTEIN"/>
    <property type="match status" value="1"/>
</dbReference>
<evidence type="ECO:0000313" key="2">
    <source>
        <dbReference type="EMBL" id="KAF5822559.1"/>
    </source>
</evidence>
<feature type="compositionally biased region" description="Polar residues" evidence="1">
    <location>
        <begin position="374"/>
        <end position="387"/>
    </location>
</feature>
<name>A0A9K3P3M5_HELAN</name>
<proteinExistence type="predicted"/>
<dbReference type="PANTHER" id="PTHR34427:SF5">
    <property type="entry name" value="DUF4283 DOMAIN-CONTAINING PROTEIN"/>
    <property type="match status" value="1"/>
</dbReference>
<dbReference type="EMBL" id="MNCJ02000316">
    <property type="protein sequence ID" value="KAF5822559.1"/>
    <property type="molecule type" value="Genomic_DNA"/>
</dbReference>
<feature type="region of interest" description="Disordered" evidence="1">
    <location>
        <begin position="268"/>
        <end position="292"/>
    </location>
</feature>
<evidence type="ECO:0008006" key="4">
    <source>
        <dbReference type="Google" id="ProtNLM"/>
    </source>
</evidence>
<organism evidence="2 3">
    <name type="scientific">Helianthus annuus</name>
    <name type="common">Common sunflower</name>
    <dbReference type="NCBI Taxonomy" id="4232"/>
    <lineage>
        <taxon>Eukaryota</taxon>
        <taxon>Viridiplantae</taxon>
        <taxon>Streptophyta</taxon>
        <taxon>Embryophyta</taxon>
        <taxon>Tracheophyta</taxon>
        <taxon>Spermatophyta</taxon>
        <taxon>Magnoliopsida</taxon>
        <taxon>eudicotyledons</taxon>
        <taxon>Gunneridae</taxon>
        <taxon>Pentapetalae</taxon>
        <taxon>asterids</taxon>
        <taxon>campanulids</taxon>
        <taxon>Asterales</taxon>
        <taxon>Asteraceae</taxon>
        <taxon>Asteroideae</taxon>
        <taxon>Heliantheae alliance</taxon>
        <taxon>Heliantheae</taxon>
        <taxon>Helianthus</taxon>
    </lineage>
</organism>
<keyword evidence="3" id="KW-1185">Reference proteome</keyword>
<dbReference type="Proteomes" id="UP000215914">
    <property type="component" value="Unassembled WGS sequence"/>
</dbReference>
<evidence type="ECO:0000313" key="3">
    <source>
        <dbReference type="Proteomes" id="UP000215914"/>
    </source>
</evidence>
<dbReference type="Gramene" id="mRNA:HanXRQr2_Chr01g0028021">
    <property type="protein sequence ID" value="mRNA:HanXRQr2_Chr01g0028021"/>
    <property type="gene ID" value="HanXRQr2_Chr01g0028021"/>
</dbReference>
<comment type="caution">
    <text evidence="2">The sequence shown here is derived from an EMBL/GenBank/DDBJ whole genome shotgun (WGS) entry which is preliminary data.</text>
</comment>
<feature type="region of interest" description="Disordered" evidence="1">
    <location>
        <begin position="348"/>
        <end position="404"/>
    </location>
</feature>
<protein>
    <recommendedName>
        <fullName evidence="4">DUF4283 domain-containing protein</fullName>
    </recommendedName>
</protein>
<dbReference type="AlphaFoldDB" id="A0A9K3P3M5"/>
<evidence type="ECO:0000256" key="1">
    <source>
        <dbReference type="SAM" id="MobiDB-lite"/>
    </source>
</evidence>
<accession>A0A9K3P3M5</accession>
<reference evidence="2" key="1">
    <citation type="journal article" date="2017" name="Nature">
        <title>The sunflower genome provides insights into oil metabolism, flowering and Asterid evolution.</title>
        <authorList>
            <person name="Badouin H."/>
            <person name="Gouzy J."/>
            <person name="Grassa C.J."/>
            <person name="Murat F."/>
            <person name="Staton S.E."/>
            <person name="Cottret L."/>
            <person name="Lelandais-Briere C."/>
            <person name="Owens G.L."/>
            <person name="Carrere S."/>
            <person name="Mayjonade B."/>
            <person name="Legrand L."/>
            <person name="Gill N."/>
            <person name="Kane N.C."/>
            <person name="Bowers J.E."/>
            <person name="Hubner S."/>
            <person name="Bellec A."/>
            <person name="Berard A."/>
            <person name="Berges H."/>
            <person name="Blanchet N."/>
            <person name="Boniface M.C."/>
            <person name="Brunel D."/>
            <person name="Catrice O."/>
            <person name="Chaidir N."/>
            <person name="Claudel C."/>
            <person name="Donnadieu C."/>
            <person name="Faraut T."/>
            <person name="Fievet G."/>
            <person name="Helmstetter N."/>
            <person name="King M."/>
            <person name="Knapp S.J."/>
            <person name="Lai Z."/>
            <person name="Le Paslier M.C."/>
            <person name="Lippi Y."/>
            <person name="Lorenzon L."/>
            <person name="Mandel J.R."/>
            <person name="Marage G."/>
            <person name="Marchand G."/>
            <person name="Marquand E."/>
            <person name="Bret-Mestries E."/>
            <person name="Morien E."/>
            <person name="Nambeesan S."/>
            <person name="Nguyen T."/>
            <person name="Pegot-Espagnet P."/>
            <person name="Pouilly N."/>
            <person name="Raftis F."/>
            <person name="Sallet E."/>
            <person name="Schiex T."/>
            <person name="Thomas J."/>
            <person name="Vandecasteele C."/>
            <person name="Vares D."/>
            <person name="Vear F."/>
            <person name="Vautrin S."/>
            <person name="Crespi M."/>
            <person name="Mangin B."/>
            <person name="Burke J.M."/>
            <person name="Salse J."/>
            <person name="Munos S."/>
            <person name="Vincourt P."/>
            <person name="Rieseberg L.H."/>
            <person name="Langlade N.B."/>
        </authorList>
    </citation>
    <scope>NUCLEOTIDE SEQUENCE</scope>
    <source>
        <tissue evidence="2">Leaves</tissue>
    </source>
</reference>
<gene>
    <name evidence="2" type="ORF">HanXRQr2_Chr01g0028021</name>
</gene>
<sequence length="404" mass="43946">MGDFKLKINVARFAAENYGGHVDQSAKKYEARATGYKAFNGDNNLRDARSYREVVGKSNTIGSSSNHAGMEEGIRVREKSIVVPDKTGAFNDLFGMALVGRTVDLETLVDFDKLLRIAKLSVANLQYLGGLSLLISFSDADSAKVFMDAKKVWGPWFSKLDYWSGQSLPLERVAWLKLCGIPLHLLDPVVLGLVGDSFGKLLHVPKLYEEDLDLSTVRVGVLVGSSGRIKEEVSLRWKDRSFRIWVEEDSDVWVPDFLDRDVDSDLVDDSSPEFSPVDDTVSGSGEMEGLQSSEFGVPVEETPNNVGPIPHTFNSPSRVEREKVAANFFENVEDRSGNDVSGRLGSSLVGPGGNGGFDVGTSGINKRPNRRRTLGQNFTKAQSSGSKEASPGVGSFGPECVCPG</sequence>
<reference evidence="2" key="2">
    <citation type="submission" date="2020-06" db="EMBL/GenBank/DDBJ databases">
        <title>Helianthus annuus Genome sequencing and assembly Release 2.</title>
        <authorList>
            <person name="Gouzy J."/>
            <person name="Langlade N."/>
            <person name="Munos S."/>
        </authorList>
    </citation>
    <scope>NUCLEOTIDE SEQUENCE</scope>
    <source>
        <tissue evidence="2">Leaves</tissue>
    </source>
</reference>